<evidence type="ECO:0000256" key="2">
    <source>
        <dbReference type="ARBA" id="ARBA00022692"/>
    </source>
</evidence>
<dbReference type="SUPFAM" id="SSF81321">
    <property type="entry name" value="Family A G protein-coupled receptor-like"/>
    <property type="match status" value="1"/>
</dbReference>
<keyword evidence="2 8" id="KW-0812">Transmembrane</keyword>
<protein>
    <recommendedName>
        <fullName evidence="11">G-protein coupled receptors family 1 profile domain-containing protein</fullName>
    </recommendedName>
</protein>
<comment type="similarity">
    <text evidence="8">Belongs to the G-protein coupled receptor 1 family.</text>
</comment>
<feature type="domain" description="G-protein coupled receptors family 1 profile" evidence="11">
    <location>
        <begin position="43"/>
        <end position="319"/>
    </location>
</feature>
<proteinExistence type="inferred from homology"/>
<dbReference type="Pfam" id="PF00001">
    <property type="entry name" value="7tm_1"/>
    <property type="match status" value="1"/>
</dbReference>
<feature type="transmembrane region" description="Helical" evidence="10">
    <location>
        <begin position="30"/>
        <end position="51"/>
    </location>
</feature>
<dbReference type="PROSITE" id="PS50262">
    <property type="entry name" value="G_PROTEIN_RECEP_F1_2"/>
    <property type="match status" value="1"/>
</dbReference>
<feature type="transmembrane region" description="Helical" evidence="10">
    <location>
        <begin position="258"/>
        <end position="284"/>
    </location>
</feature>
<name>A0AAD9NAB0_9ANNE</name>
<reference evidence="12" key="1">
    <citation type="journal article" date="2023" name="Mol. Biol. Evol.">
        <title>Third-Generation Sequencing Reveals the Adaptive Role of the Epigenome in Three Deep-Sea Polychaetes.</title>
        <authorList>
            <person name="Perez M."/>
            <person name="Aroh O."/>
            <person name="Sun Y."/>
            <person name="Lan Y."/>
            <person name="Juniper S.K."/>
            <person name="Young C.R."/>
            <person name="Angers B."/>
            <person name="Qian P.Y."/>
        </authorList>
    </citation>
    <scope>NUCLEOTIDE SEQUENCE</scope>
    <source>
        <strain evidence="12">P08H-3</strain>
    </source>
</reference>
<dbReference type="PANTHER" id="PTHR24243">
    <property type="entry name" value="G-PROTEIN COUPLED RECEPTOR"/>
    <property type="match status" value="1"/>
</dbReference>
<evidence type="ECO:0000256" key="5">
    <source>
        <dbReference type="ARBA" id="ARBA00023136"/>
    </source>
</evidence>
<dbReference type="GO" id="GO:0004930">
    <property type="term" value="F:G protein-coupled receptor activity"/>
    <property type="evidence" value="ECO:0007669"/>
    <property type="project" value="UniProtKB-KW"/>
</dbReference>
<evidence type="ECO:0000256" key="8">
    <source>
        <dbReference type="RuleBase" id="RU000688"/>
    </source>
</evidence>
<dbReference type="PRINTS" id="PR00237">
    <property type="entry name" value="GPCRRHODOPSN"/>
</dbReference>
<dbReference type="Gene3D" id="1.20.1070.10">
    <property type="entry name" value="Rhodopsin 7-helix transmembrane proteins"/>
    <property type="match status" value="1"/>
</dbReference>
<sequence length="346" mass="38802">MENTTTGNTTNISVIVQHSDINITLDGTEYVLLPLLFIFGVIGNFVTIAVMRSPSFRTLPVSKMLIAMSLSDIVLNLLLPFNKPIVRQAIGIDIRALSSGGCKLFFWTYRFTKTTSSWMVVLMSMERFVAVWLPIKAKLVNTDRNVYITTAILCGALAAFFGYWCSWADQIIDDSCIVNSQPAGFEHLSEIFLLCGVLLYSVIPSIFLVTFNGLIVYKLITMRKKIAPEGKNNSQSSAHLAPPLGCKRPKSTVNSRTTIMLLSIAISFLILVTPNTVAHFVMFFRKEAMFETMDPVMASLSETAQIMEQFNHAIHFTMYVVFNKRFRDGVFVIFKAKKSHQNESSN</sequence>
<evidence type="ECO:0000256" key="7">
    <source>
        <dbReference type="ARBA" id="ARBA00023224"/>
    </source>
</evidence>
<evidence type="ECO:0000313" key="12">
    <source>
        <dbReference type="EMBL" id="KAK2161273.1"/>
    </source>
</evidence>
<dbReference type="PROSITE" id="PS00237">
    <property type="entry name" value="G_PROTEIN_RECEP_F1_1"/>
    <property type="match status" value="1"/>
</dbReference>
<dbReference type="PANTHER" id="PTHR24243:SF230">
    <property type="entry name" value="G-PROTEIN COUPLED RECEPTORS FAMILY 1 PROFILE DOMAIN-CONTAINING PROTEIN"/>
    <property type="match status" value="1"/>
</dbReference>
<comment type="caution">
    <text evidence="12">The sequence shown here is derived from an EMBL/GenBank/DDBJ whole genome shotgun (WGS) entry which is preliminary data.</text>
</comment>
<evidence type="ECO:0000313" key="13">
    <source>
        <dbReference type="Proteomes" id="UP001208570"/>
    </source>
</evidence>
<keyword evidence="13" id="KW-1185">Reference proteome</keyword>
<feature type="region of interest" description="Disordered" evidence="9">
    <location>
        <begin position="229"/>
        <end position="249"/>
    </location>
</feature>
<evidence type="ECO:0000256" key="4">
    <source>
        <dbReference type="ARBA" id="ARBA00023040"/>
    </source>
</evidence>
<dbReference type="EMBL" id="JAODUP010000119">
    <property type="protein sequence ID" value="KAK2161273.1"/>
    <property type="molecule type" value="Genomic_DNA"/>
</dbReference>
<evidence type="ECO:0000256" key="6">
    <source>
        <dbReference type="ARBA" id="ARBA00023170"/>
    </source>
</evidence>
<feature type="transmembrane region" description="Helical" evidence="10">
    <location>
        <begin position="145"/>
        <end position="164"/>
    </location>
</feature>
<evidence type="ECO:0000256" key="3">
    <source>
        <dbReference type="ARBA" id="ARBA00022989"/>
    </source>
</evidence>
<accession>A0AAD9NAB0</accession>
<keyword evidence="4 8" id="KW-0297">G-protein coupled receptor</keyword>
<keyword evidence="7 8" id="KW-0807">Transducer</keyword>
<keyword evidence="6 8" id="KW-0675">Receptor</keyword>
<dbReference type="AlphaFoldDB" id="A0AAD9NAB0"/>
<organism evidence="12 13">
    <name type="scientific">Paralvinella palmiformis</name>
    <dbReference type="NCBI Taxonomy" id="53620"/>
    <lineage>
        <taxon>Eukaryota</taxon>
        <taxon>Metazoa</taxon>
        <taxon>Spiralia</taxon>
        <taxon>Lophotrochozoa</taxon>
        <taxon>Annelida</taxon>
        <taxon>Polychaeta</taxon>
        <taxon>Sedentaria</taxon>
        <taxon>Canalipalpata</taxon>
        <taxon>Terebellida</taxon>
        <taxon>Terebelliformia</taxon>
        <taxon>Alvinellidae</taxon>
        <taxon>Paralvinella</taxon>
    </lineage>
</organism>
<keyword evidence="3 10" id="KW-1133">Transmembrane helix</keyword>
<dbReference type="Proteomes" id="UP001208570">
    <property type="component" value="Unassembled WGS sequence"/>
</dbReference>
<evidence type="ECO:0000256" key="10">
    <source>
        <dbReference type="SAM" id="Phobius"/>
    </source>
</evidence>
<evidence type="ECO:0000259" key="11">
    <source>
        <dbReference type="PROSITE" id="PS50262"/>
    </source>
</evidence>
<evidence type="ECO:0000256" key="1">
    <source>
        <dbReference type="ARBA" id="ARBA00004141"/>
    </source>
</evidence>
<dbReference type="InterPro" id="IPR000276">
    <property type="entry name" value="GPCR_Rhodpsn"/>
</dbReference>
<dbReference type="GO" id="GO:0005886">
    <property type="term" value="C:plasma membrane"/>
    <property type="evidence" value="ECO:0007669"/>
    <property type="project" value="TreeGrafter"/>
</dbReference>
<feature type="transmembrane region" description="Helical" evidence="10">
    <location>
        <begin position="63"/>
        <end position="81"/>
    </location>
</feature>
<feature type="transmembrane region" description="Helical" evidence="10">
    <location>
        <begin position="191"/>
        <end position="217"/>
    </location>
</feature>
<dbReference type="InterPro" id="IPR017452">
    <property type="entry name" value="GPCR_Rhodpsn_7TM"/>
</dbReference>
<gene>
    <name evidence="12" type="ORF">LSH36_119g05018</name>
</gene>
<comment type="subcellular location">
    <subcellularLocation>
        <location evidence="1">Membrane</location>
        <topology evidence="1">Multi-pass membrane protein</topology>
    </subcellularLocation>
</comment>
<evidence type="ECO:0000256" key="9">
    <source>
        <dbReference type="SAM" id="MobiDB-lite"/>
    </source>
</evidence>
<keyword evidence="5 10" id="KW-0472">Membrane</keyword>